<dbReference type="SUPFAM" id="SSF52768">
    <property type="entry name" value="Arginase/deacetylase"/>
    <property type="match status" value="1"/>
</dbReference>
<dbReference type="InterPro" id="IPR023801">
    <property type="entry name" value="His_deacetylse_dom"/>
</dbReference>
<dbReference type="PRINTS" id="PR01270">
    <property type="entry name" value="HDASUPER"/>
</dbReference>
<dbReference type="GO" id="GO:0040029">
    <property type="term" value="P:epigenetic regulation of gene expression"/>
    <property type="evidence" value="ECO:0007669"/>
    <property type="project" value="TreeGrafter"/>
</dbReference>
<dbReference type="Proteomes" id="UP000321723">
    <property type="component" value="Unassembled WGS sequence"/>
</dbReference>
<dbReference type="InterPro" id="IPR000286">
    <property type="entry name" value="HDACs"/>
</dbReference>
<gene>
    <name evidence="6" type="ORF">CHO01_07680</name>
</gene>
<dbReference type="EMBL" id="BJVQ01000006">
    <property type="protein sequence ID" value="GEL45652.1"/>
    <property type="molecule type" value="Genomic_DNA"/>
</dbReference>
<evidence type="ECO:0000259" key="5">
    <source>
        <dbReference type="Pfam" id="PF00850"/>
    </source>
</evidence>
<dbReference type="PANTHER" id="PTHR10625">
    <property type="entry name" value="HISTONE DEACETYLASE HDAC1-RELATED"/>
    <property type="match status" value="1"/>
</dbReference>
<evidence type="ECO:0000256" key="1">
    <source>
        <dbReference type="ARBA" id="ARBA00005101"/>
    </source>
</evidence>
<proteinExistence type="inferred from homology"/>
<dbReference type="GO" id="GO:0004407">
    <property type="term" value="F:histone deacetylase activity"/>
    <property type="evidence" value="ECO:0007669"/>
    <property type="project" value="TreeGrafter"/>
</dbReference>
<evidence type="ECO:0000256" key="4">
    <source>
        <dbReference type="ARBA" id="ARBA00022627"/>
    </source>
</evidence>
<dbReference type="InterPro" id="IPR003085">
    <property type="entry name" value="AcuC"/>
</dbReference>
<feature type="domain" description="Histone deacetylase" evidence="5">
    <location>
        <begin position="35"/>
        <end position="330"/>
    </location>
</feature>
<dbReference type="Gene3D" id="3.40.800.20">
    <property type="entry name" value="Histone deacetylase domain"/>
    <property type="match status" value="1"/>
</dbReference>
<sequence>MADGGRWAGYRVGMTSRVRVVWTPELLDYDFGPGHPMSPLRLDLTVRLARSLGLLDLPGVEVVGADPATDLQIETVHEAGYVAAVRRASDGGAGDPARGIGTEDDPVFPHMHEAAARIVAGSRESALAVWEGRAEHAVNLTGGMHHAMPGAASGFCVYNDAAVAIRALLAAGAERVAYVDIDAHHGDGVQRAFWDDPRVLTVSVHESGATLFPGTGFPDETGGEAAPGSAVNLALPSHTRDAAWLRAIDAVVPPVLRAFAPQVLVTQHGCDAHVEDPIANLDVSVDAERLASAWLHDLAHEVAAGRWVALGGGGYAVVDVVPRAWTHLLAIAAHRPVDPATRMPDDWRAQVVELYGREGPRSMSDGADLAWRPWSDGFDPADDVDRAIRATRAAAFPHLGLDPLHD</sequence>
<name>A0A511F8S9_9CELL</name>
<comment type="pathway">
    <text evidence="1">Ketone degradation; acetoin degradation.</text>
</comment>
<dbReference type="Pfam" id="PF00850">
    <property type="entry name" value="Hist_deacetyl"/>
    <property type="match status" value="1"/>
</dbReference>
<dbReference type="GO" id="GO:0045150">
    <property type="term" value="P:acetoin catabolic process"/>
    <property type="evidence" value="ECO:0007669"/>
    <property type="project" value="UniProtKB-UniPathway"/>
</dbReference>
<comment type="similarity">
    <text evidence="2">Belongs to the histone deacetylase family.</text>
</comment>
<organism evidence="6 7">
    <name type="scientific">Cellulomonas hominis</name>
    <dbReference type="NCBI Taxonomy" id="156981"/>
    <lineage>
        <taxon>Bacteria</taxon>
        <taxon>Bacillati</taxon>
        <taxon>Actinomycetota</taxon>
        <taxon>Actinomycetes</taxon>
        <taxon>Micrococcales</taxon>
        <taxon>Cellulomonadaceae</taxon>
        <taxon>Cellulomonas</taxon>
    </lineage>
</organism>
<evidence type="ECO:0000313" key="7">
    <source>
        <dbReference type="Proteomes" id="UP000321723"/>
    </source>
</evidence>
<dbReference type="InterPro" id="IPR023696">
    <property type="entry name" value="Ureohydrolase_dom_sf"/>
</dbReference>
<comment type="caution">
    <text evidence="6">The sequence shown here is derived from an EMBL/GenBank/DDBJ whole genome shotgun (WGS) entry which is preliminary data.</text>
</comment>
<reference evidence="6 7" key="1">
    <citation type="submission" date="2019-07" db="EMBL/GenBank/DDBJ databases">
        <title>Whole genome shotgun sequence of Cellulomonas hominis NBRC 16055.</title>
        <authorList>
            <person name="Hosoyama A."/>
            <person name="Uohara A."/>
            <person name="Ohji S."/>
            <person name="Ichikawa N."/>
        </authorList>
    </citation>
    <scope>NUCLEOTIDE SEQUENCE [LARGE SCALE GENOMIC DNA]</scope>
    <source>
        <strain evidence="6 7">NBRC 16055</strain>
    </source>
</reference>
<protein>
    <recommendedName>
        <fullName evidence="3">Acetoin utilization protein AcuC</fullName>
    </recommendedName>
</protein>
<dbReference type="UniPathway" id="UPA00040"/>
<accession>A0A511F8S9</accession>
<dbReference type="InterPro" id="IPR037138">
    <property type="entry name" value="His_deacetylse_dom_sf"/>
</dbReference>
<keyword evidence="4" id="KW-0006">Acetoin catabolism</keyword>
<evidence type="ECO:0000256" key="3">
    <source>
        <dbReference type="ARBA" id="ARBA00020218"/>
    </source>
</evidence>
<dbReference type="CDD" id="cd09994">
    <property type="entry name" value="HDAC_AcuC_like"/>
    <property type="match status" value="1"/>
</dbReference>
<dbReference type="AlphaFoldDB" id="A0A511F8S9"/>
<evidence type="ECO:0000256" key="2">
    <source>
        <dbReference type="ARBA" id="ARBA00005947"/>
    </source>
</evidence>
<evidence type="ECO:0000313" key="6">
    <source>
        <dbReference type="EMBL" id="GEL45652.1"/>
    </source>
</evidence>
<dbReference type="PANTHER" id="PTHR10625:SF10">
    <property type="entry name" value="HISTONE DEACETYLASE HDAC1"/>
    <property type="match status" value="1"/>
</dbReference>
<keyword evidence="7" id="KW-1185">Reference proteome</keyword>